<dbReference type="OrthoDB" id="17089at2759"/>
<dbReference type="EMBL" id="CP002499">
    <property type="protein sequence ID" value="AET38759.1"/>
    <property type="molecule type" value="Genomic_DNA"/>
</dbReference>
<dbReference type="HOGENOM" id="CLU_047290_2_0_1"/>
<dbReference type="eggNOG" id="KOG4614">
    <property type="taxonomic scope" value="Eukaryota"/>
</dbReference>
<dbReference type="GO" id="GO:0005743">
    <property type="term" value="C:mitochondrial inner membrane"/>
    <property type="evidence" value="ECO:0007669"/>
    <property type="project" value="EnsemblFungi"/>
</dbReference>
<reference evidence="2" key="1">
    <citation type="journal article" date="2012" name="G3 (Bethesda)">
        <title>Pichia sorbitophila, an interspecies yeast hybrid reveals early steps of genome resolution following polyploidization.</title>
        <authorList>
            <person name="Leh Louis V."/>
            <person name="Despons L."/>
            <person name="Friedrich A."/>
            <person name="Martin T."/>
            <person name="Durrens P."/>
            <person name="Casaregola S."/>
            <person name="Neuveglise C."/>
            <person name="Fairhead C."/>
            <person name="Marck C."/>
            <person name="Cruz J.A."/>
            <person name="Straub M.L."/>
            <person name="Kugler V."/>
            <person name="Sacerdot C."/>
            <person name="Uzunov Z."/>
            <person name="Thierry A."/>
            <person name="Weiss S."/>
            <person name="Bleykasten C."/>
            <person name="De Montigny J."/>
            <person name="Jacques N."/>
            <person name="Jung P."/>
            <person name="Lemaire M."/>
            <person name="Mallet S."/>
            <person name="Morel G."/>
            <person name="Richard G.F."/>
            <person name="Sarkar A."/>
            <person name="Savel G."/>
            <person name="Schacherer J."/>
            <person name="Seret M.L."/>
            <person name="Talla E."/>
            <person name="Samson G."/>
            <person name="Jubin C."/>
            <person name="Poulain J."/>
            <person name="Vacherie B."/>
            <person name="Barbe V."/>
            <person name="Pelletier E."/>
            <person name="Sherman D.J."/>
            <person name="Westhof E."/>
            <person name="Weissenbach J."/>
            <person name="Baret P.V."/>
            <person name="Wincker P."/>
            <person name="Gaillardin C."/>
            <person name="Dujon B."/>
            <person name="Souciet J.L."/>
        </authorList>
    </citation>
    <scope>NUCLEOTIDE SEQUENCE [LARGE SCALE GENOMIC DNA]</scope>
    <source>
        <strain evidence="2">CBS 270.75 / DBVPG 7215 / KCTC 17166 / NRRL Y-17582</strain>
    </source>
</reference>
<dbReference type="GO" id="GO:0051082">
    <property type="term" value="F:unfolded protein binding"/>
    <property type="evidence" value="ECO:0007669"/>
    <property type="project" value="EnsemblFungi"/>
</dbReference>
<evidence type="ECO:0008006" key="3">
    <source>
        <dbReference type="Google" id="ProtNLM"/>
    </source>
</evidence>
<dbReference type="Pfam" id="PF05176">
    <property type="entry name" value="ATP-synt_10"/>
    <property type="match status" value="1"/>
</dbReference>
<proteinExistence type="predicted"/>
<dbReference type="AlphaFoldDB" id="G8JRJ0"/>
<accession>G8JRJ0</accession>
<keyword evidence="2" id="KW-1185">Reference proteome</keyword>
<dbReference type="PANTHER" id="PTHR28106:SF1">
    <property type="entry name" value="MITOCHONDRIAL ATPASE COMPLEX SUBUNIT ATP10"/>
    <property type="match status" value="1"/>
</dbReference>
<sequence length="281" mass="32389">MKRFFSTTSTVGFFNRLNNALIKAAPRDHVVQELKKPVGLECSPDRSIPYTKGNSLKDMFKQDKTTQRAEELALEFSKSGMYDVYTFRKTNGKLFLSPPSYWRAEKSLYFPHLVGRTLANAEKTCLEDTLRGKLSIIKIATSVAGEKLVNSYFQNENIDYLANGHELLNDKQSTMSTAAAQIIDINFSENWVKSLIVNLSLRKLRNEIPERRHSQYFVCAREQLPFMIREKLLLNNPYTGYVYVVDPQLRIRWMACGAAQPKDFELLWKCVRGLQKELVNQ</sequence>
<dbReference type="OMA" id="SGMYDVY"/>
<dbReference type="Proteomes" id="UP000006790">
    <property type="component" value="Chromosome 3"/>
</dbReference>
<gene>
    <name evidence="1" type="ordered locus">Ecym_3266</name>
</gene>
<dbReference type="GeneID" id="11472177"/>
<evidence type="ECO:0000313" key="1">
    <source>
        <dbReference type="EMBL" id="AET38759.1"/>
    </source>
</evidence>
<organism evidence="1 2">
    <name type="scientific">Eremothecium cymbalariae (strain CBS 270.75 / DBVPG 7215 / KCTC 17166 / NRRL Y-17582)</name>
    <name type="common">Yeast</name>
    <dbReference type="NCBI Taxonomy" id="931890"/>
    <lineage>
        <taxon>Eukaryota</taxon>
        <taxon>Fungi</taxon>
        <taxon>Dikarya</taxon>
        <taxon>Ascomycota</taxon>
        <taxon>Saccharomycotina</taxon>
        <taxon>Saccharomycetes</taxon>
        <taxon>Saccharomycetales</taxon>
        <taxon>Saccharomycetaceae</taxon>
        <taxon>Eremothecium</taxon>
    </lineage>
</organism>
<dbReference type="KEGG" id="erc:Ecym_3266"/>
<dbReference type="RefSeq" id="XP_003645576.1">
    <property type="nucleotide sequence ID" value="XM_003645528.1"/>
</dbReference>
<dbReference type="InterPro" id="IPR007849">
    <property type="entry name" value="ATP10"/>
</dbReference>
<name>G8JRJ0_ERECY</name>
<dbReference type="FunCoup" id="G8JRJ0">
    <property type="interactions" value="155"/>
</dbReference>
<dbReference type="PANTHER" id="PTHR28106">
    <property type="entry name" value="MITOCHONDRIAL ATPASE COMPLEX SUBUNIT ATP10"/>
    <property type="match status" value="1"/>
</dbReference>
<evidence type="ECO:0000313" key="2">
    <source>
        <dbReference type="Proteomes" id="UP000006790"/>
    </source>
</evidence>
<dbReference type="GO" id="GO:0033615">
    <property type="term" value="P:mitochondrial proton-transporting ATP synthase complex assembly"/>
    <property type="evidence" value="ECO:0007669"/>
    <property type="project" value="EnsemblFungi"/>
</dbReference>
<dbReference type="InParanoid" id="G8JRJ0"/>
<protein>
    <recommendedName>
        <fullName evidence="3">Mitochondrial ATPase complex subunit ATP10</fullName>
    </recommendedName>
</protein>